<accession>C6BVV2</accession>
<feature type="domain" description="Rhodanese" evidence="1">
    <location>
        <begin position="61"/>
        <end position="155"/>
    </location>
</feature>
<dbReference type="InterPro" id="IPR036873">
    <property type="entry name" value="Rhodanese-like_dom_sf"/>
</dbReference>
<dbReference type="EMBL" id="CP001649">
    <property type="protein sequence ID" value="ACS80155.1"/>
    <property type="molecule type" value="Genomic_DNA"/>
</dbReference>
<dbReference type="PANTHER" id="PTHR43031:SF7">
    <property type="entry name" value="NITRIC OXIDE REDUCTASE FLRD-NAD(+) REDUCTASE"/>
    <property type="match status" value="1"/>
</dbReference>
<dbReference type="Proteomes" id="UP000002601">
    <property type="component" value="Chromosome"/>
</dbReference>
<dbReference type="InterPro" id="IPR001763">
    <property type="entry name" value="Rhodanese-like_dom"/>
</dbReference>
<protein>
    <submittedName>
        <fullName evidence="2">Rhodanese domain protein</fullName>
    </submittedName>
</protein>
<dbReference type="eggNOG" id="COG0607">
    <property type="taxonomic scope" value="Bacteria"/>
</dbReference>
<evidence type="ECO:0000313" key="2">
    <source>
        <dbReference type="EMBL" id="ACS80155.1"/>
    </source>
</evidence>
<sequence length="156" mass="16741">MKFGKVAAFLVKVILICVISGGLAVAFNTARSKPYTFAELSHPQPPEIGEIGSADLLQDFTVGKYFFVDARSDMEFAMGHIPGALNITTSMEGDEFAAQVAQIDRNLPVIVYCDGLSCGKSLIVAKKLVEQGFKDVTVYTEGIDGWIGAGMDLEAN</sequence>
<dbReference type="PROSITE" id="PS50206">
    <property type="entry name" value="RHODANESE_3"/>
    <property type="match status" value="1"/>
</dbReference>
<dbReference type="PROSITE" id="PS00380">
    <property type="entry name" value="RHODANESE_1"/>
    <property type="match status" value="1"/>
</dbReference>
<dbReference type="InterPro" id="IPR050229">
    <property type="entry name" value="GlpE_sulfurtransferase"/>
</dbReference>
<dbReference type="SMART" id="SM00450">
    <property type="entry name" value="RHOD"/>
    <property type="match status" value="1"/>
</dbReference>
<dbReference type="PANTHER" id="PTHR43031">
    <property type="entry name" value="FAD-DEPENDENT OXIDOREDUCTASE"/>
    <property type="match status" value="1"/>
</dbReference>
<name>C6BVV2_MARSD</name>
<dbReference type="RefSeq" id="WP_015851971.1">
    <property type="nucleotide sequence ID" value="NC_012881.1"/>
</dbReference>
<evidence type="ECO:0000259" key="1">
    <source>
        <dbReference type="PROSITE" id="PS50206"/>
    </source>
</evidence>
<reference evidence="2 3" key="1">
    <citation type="submission" date="2009-06" db="EMBL/GenBank/DDBJ databases">
        <title>Complete sequence of Desulfovibrio salexigens DSM 2638.</title>
        <authorList>
            <consortium name="US DOE Joint Genome Institute"/>
            <person name="Lucas S."/>
            <person name="Copeland A."/>
            <person name="Lapidus A."/>
            <person name="Glavina del Rio T."/>
            <person name="Tice H."/>
            <person name="Bruce D."/>
            <person name="Goodwin L."/>
            <person name="Pitluck S."/>
            <person name="Munk A.C."/>
            <person name="Brettin T."/>
            <person name="Detter J.C."/>
            <person name="Han C."/>
            <person name="Tapia R."/>
            <person name="Larimer F."/>
            <person name="Land M."/>
            <person name="Hauser L."/>
            <person name="Kyrpides N."/>
            <person name="Anderson I."/>
            <person name="Wall J.D."/>
            <person name="Arkin A.P."/>
            <person name="Dehal P."/>
            <person name="Chivian D."/>
            <person name="Giles B."/>
            <person name="Hazen T.C."/>
        </authorList>
    </citation>
    <scope>NUCLEOTIDE SEQUENCE [LARGE SCALE GENOMIC DNA]</scope>
    <source>
        <strain evidence="3">ATCC 14822 / DSM 2638 / NCIMB 8403 / VKM B-1763</strain>
    </source>
</reference>
<dbReference type="HOGENOM" id="CLU_089574_8_1_7"/>
<keyword evidence="3" id="KW-1185">Reference proteome</keyword>
<dbReference type="OrthoDB" id="9789348at2"/>
<dbReference type="Pfam" id="PF00581">
    <property type="entry name" value="Rhodanese"/>
    <property type="match status" value="1"/>
</dbReference>
<dbReference type="InterPro" id="IPR001307">
    <property type="entry name" value="Thiosulphate_STrfase_CS"/>
</dbReference>
<dbReference type="SUPFAM" id="SSF52821">
    <property type="entry name" value="Rhodanese/Cell cycle control phosphatase"/>
    <property type="match status" value="1"/>
</dbReference>
<dbReference type="Gene3D" id="3.40.250.10">
    <property type="entry name" value="Rhodanese-like domain"/>
    <property type="match status" value="1"/>
</dbReference>
<dbReference type="CDD" id="cd00158">
    <property type="entry name" value="RHOD"/>
    <property type="match status" value="1"/>
</dbReference>
<dbReference type="KEGG" id="dsa:Desal_2095"/>
<dbReference type="STRING" id="526222.Desal_2095"/>
<proteinExistence type="predicted"/>
<organism evidence="2 3">
    <name type="scientific">Maridesulfovibrio salexigens (strain ATCC 14822 / DSM 2638 / NCIMB 8403 / VKM B-1763)</name>
    <name type="common">Desulfovibrio salexigens</name>
    <dbReference type="NCBI Taxonomy" id="526222"/>
    <lineage>
        <taxon>Bacteria</taxon>
        <taxon>Pseudomonadati</taxon>
        <taxon>Thermodesulfobacteriota</taxon>
        <taxon>Desulfovibrionia</taxon>
        <taxon>Desulfovibrionales</taxon>
        <taxon>Desulfovibrionaceae</taxon>
        <taxon>Maridesulfovibrio</taxon>
    </lineage>
</organism>
<gene>
    <name evidence="2" type="ordered locus">Desal_2095</name>
</gene>
<dbReference type="GO" id="GO:0004792">
    <property type="term" value="F:thiosulfate-cyanide sulfurtransferase activity"/>
    <property type="evidence" value="ECO:0007669"/>
    <property type="project" value="InterPro"/>
</dbReference>
<dbReference type="AlphaFoldDB" id="C6BVV2"/>
<evidence type="ECO:0000313" key="3">
    <source>
        <dbReference type="Proteomes" id="UP000002601"/>
    </source>
</evidence>